<keyword evidence="1 3" id="KW-0732">Signal</keyword>
<dbReference type="RefSeq" id="WP_076629292.1">
    <property type="nucleotide sequence ID" value="NZ_CP019312.1"/>
</dbReference>
<reference evidence="4 5" key="1">
    <citation type="submission" date="2017-01" db="EMBL/GenBank/DDBJ databases">
        <title>Complete genome of Tateyamaria omphalii DOK1-4 isolated from seawater in Dokdo.</title>
        <authorList>
            <person name="Kim J.H."/>
            <person name="Chi W.-J."/>
        </authorList>
    </citation>
    <scope>NUCLEOTIDE SEQUENCE [LARGE SCALE GENOMIC DNA]</scope>
    <source>
        <strain evidence="4 5">DOK1-4</strain>
    </source>
</reference>
<keyword evidence="5" id="KW-1185">Reference proteome</keyword>
<dbReference type="GO" id="GO:0016787">
    <property type="term" value="F:hydrolase activity"/>
    <property type="evidence" value="ECO:0007669"/>
    <property type="project" value="UniProtKB-KW"/>
</dbReference>
<organism evidence="4 5">
    <name type="scientific">Tateyamaria omphalii</name>
    <dbReference type="NCBI Taxonomy" id="299262"/>
    <lineage>
        <taxon>Bacteria</taxon>
        <taxon>Pseudomonadati</taxon>
        <taxon>Pseudomonadota</taxon>
        <taxon>Alphaproteobacteria</taxon>
        <taxon>Rhodobacterales</taxon>
        <taxon>Roseobacteraceae</taxon>
        <taxon>Tateyamaria</taxon>
    </lineage>
</organism>
<gene>
    <name evidence="4" type="ORF">BWR18_15125</name>
</gene>
<dbReference type="OrthoDB" id="9805640at2"/>
<sequence>MIRCLAIFFFALLSLPALACGGRDDPCALPSGNYHMAVPETAAPNGPKGIVMHLHGAGGRGQGLLTSDLAQEALARGYVFVAPDGDQPSRRFDRDWSVRGKGMTYDRQDFEFLPEVLADVRARTDTGAGQVLLAGFSRGGSFVWDMACASPDFADAYAPMAGAFWDDLPGQCAAPVRLFHTHGWNDRTVPLEGRTFRDGAVVQGDVWASLKILRATNGCDARQPERNSFDGDLWFRHWTDCQNGDLRLMLHKGGHGAPEGWPSRVMDWFEGQGLDPEG</sequence>
<dbReference type="InterPro" id="IPR050955">
    <property type="entry name" value="Plant_Biomass_Hydrol_Est"/>
</dbReference>
<name>A0A1P8MY79_9RHOB</name>
<dbReference type="PANTHER" id="PTHR43037">
    <property type="entry name" value="UNNAMED PRODUCT-RELATED"/>
    <property type="match status" value="1"/>
</dbReference>
<evidence type="ECO:0000313" key="5">
    <source>
        <dbReference type="Proteomes" id="UP000186336"/>
    </source>
</evidence>
<dbReference type="EMBL" id="CP019312">
    <property type="protein sequence ID" value="APX12869.1"/>
    <property type="molecule type" value="Genomic_DNA"/>
</dbReference>
<dbReference type="STRING" id="299262.BWR18_15125"/>
<dbReference type="Proteomes" id="UP000186336">
    <property type="component" value="Chromosome"/>
</dbReference>
<dbReference type="Gene3D" id="3.40.50.1820">
    <property type="entry name" value="alpha/beta hydrolase"/>
    <property type="match status" value="1"/>
</dbReference>
<evidence type="ECO:0000256" key="2">
    <source>
        <dbReference type="ARBA" id="ARBA00022801"/>
    </source>
</evidence>
<dbReference type="KEGG" id="tom:BWR18_15125"/>
<evidence type="ECO:0000256" key="1">
    <source>
        <dbReference type="ARBA" id="ARBA00022729"/>
    </source>
</evidence>
<feature type="chain" id="PRO_5012117036" description="Polyhydroxybutyrate depolymerase" evidence="3">
    <location>
        <begin position="20"/>
        <end position="278"/>
    </location>
</feature>
<keyword evidence="2" id="KW-0378">Hydrolase</keyword>
<feature type="signal peptide" evidence="3">
    <location>
        <begin position="1"/>
        <end position="19"/>
    </location>
</feature>
<proteinExistence type="predicted"/>
<accession>A0A1P8MY79</accession>
<evidence type="ECO:0000256" key="3">
    <source>
        <dbReference type="SAM" id="SignalP"/>
    </source>
</evidence>
<dbReference type="SUPFAM" id="SSF53474">
    <property type="entry name" value="alpha/beta-Hydrolases"/>
    <property type="match status" value="1"/>
</dbReference>
<dbReference type="PANTHER" id="PTHR43037:SF5">
    <property type="entry name" value="FERULOYL ESTERASE"/>
    <property type="match status" value="1"/>
</dbReference>
<evidence type="ECO:0000313" key="4">
    <source>
        <dbReference type="EMBL" id="APX12869.1"/>
    </source>
</evidence>
<protein>
    <recommendedName>
        <fullName evidence="6">Polyhydroxybutyrate depolymerase</fullName>
    </recommendedName>
</protein>
<dbReference type="AlphaFoldDB" id="A0A1P8MY79"/>
<evidence type="ECO:0008006" key="6">
    <source>
        <dbReference type="Google" id="ProtNLM"/>
    </source>
</evidence>
<dbReference type="InterPro" id="IPR029058">
    <property type="entry name" value="AB_hydrolase_fold"/>
</dbReference>